<dbReference type="Gene3D" id="3.30.1390.10">
    <property type="match status" value="1"/>
</dbReference>
<evidence type="ECO:0000313" key="2">
    <source>
        <dbReference type="EMBL" id="CAK0780353.1"/>
    </source>
</evidence>
<dbReference type="EMBL" id="CAUYUE010000006">
    <property type="protein sequence ID" value="CAK0780353.1"/>
    <property type="molecule type" value="Genomic_DNA"/>
</dbReference>
<accession>A0AAV1I689</accession>
<dbReference type="Proteomes" id="UP001314263">
    <property type="component" value="Unassembled WGS sequence"/>
</dbReference>
<sequence>MRRSRSMTRSAVIEEKGGAGVLERPGLDLSNMPTPSTDDQLGGGQREGEKITGGGSYRVLLLKSEKHTERLVVKAILDAIPGTSEDHALNCFNTAEKLGQAMITSCIKEVAEFYNEQLLRQGVSSKIEPDTTTL</sequence>
<protein>
    <recommendedName>
        <fullName evidence="4">Adaptor protein ClpS core domain-containing protein</fullName>
    </recommendedName>
</protein>
<comment type="caution">
    <text evidence="2">The sequence shown here is derived from an EMBL/GenBank/DDBJ whole genome shotgun (WGS) entry which is preliminary data.</text>
</comment>
<gene>
    <name evidence="2" type="ORF">CVIRNUC_005023</name>
</gene>
<dbReference type="GO" id="GO:0006508">
    <property type="term" value="P:proteolysis"/>
    <property type="evidence" value="ECO:0007669"/>
    <property type="project" value="InterPro"/>
</dbReference>
<dbReference type="PANTHER" id="PTHR33473:SF13">
    <property type="entry name" value="ATP-DEPENDENT CLP PROTEASE ADAPTER PROTEIN CLPS2, CHLOROPLASTIC"/>
    <property type="match status" value="1"/>
</dbReference>
<name>A0AAV1I689_9CHLO</name>
<evidence type="ECO:0000256" key="1">
    <source>
        <dbReference type="SAM" id="MobiDB-lite"/>
    </source>
</evidence>
<dbReference type="PANTHER" id="PTHR33473">
    <property type="entry name" value="ATP-DEPENDENT CLP PROTEASE ADAPTER PROTEIN CLPS1, CHLOROPLASTIC"/>
    <property type="match status" value="1"/>
</dbReference>
<dbReference type="InterPro" id="IPR014719">
    <property type="entry name" value="Ribosomal_bL12_C/ClpS-like"/>
</dbReference>
<dbReference type="AlphaFoldDB" id="A0AAV1I689"/>
<feature type="region of interest" description="Disordered" evidence="1">
    <location>
        <begin position="1"/>
        <end position="50"/>
    </location>
</feature>
<reference evidence="2 3" key="1">
    <citation type="submission" date="2023-10" db="EMBL/GenBank/DDBJ databases">
        <authorList>
            <person name="Maclean D."/>
            <person name="Macfadyen A."/>
        </authorList>
    </citation>
    <scope>NUCLEOTIDE SEQUENCE [LARGE SCALE GENOMIC DNA]</scope>
</reference>
<keyword evidence="3" id="KW-1185">Reference proteome</keyword>
<evidence type="ECO:0008006" key="4">
    <source>
        <dbReference type="Google" id="ProtNLM"/>
    </source>
</evidence>
<feature type="compositionally biased region" description="Gly residues" evidence="1">
    <location>
        <begin position="41"/>
        <end position="50"/>
    </location>
</feature>
<organism evidence="2 3">
    <name type="scientific">Coccomyxa viridis</name>
    <dbReference type="NCBI Taxonomy" id="1274662"/>
    <lineage>
        <taxon>Eukaryota</taxon>
        <taxon>Viridiplantae</taxon>
        <taxon>Chlorophyta</taxon>
        <taxon>core chlorophytes</taxon>
        <taxon>Trebouxiophyceae</taxon>
        <taxon>Trebouxiophyceae incertae sedis</taxon>
        <taxon>Coccomyxaceae</taxon>
        <taxon>Coccomyxa</taxon>
    </lineage>
</organism>
<evidence type="ECO:0000313" key="3">
    <source>
        <dbReference type="Proteomes" id="UP001314263"/>
    </source>
</evidence>
<dbReference type="SUPFAM" id="SSF54736">
    <property type="entry name" value="ClpS-like"/>
    <property type="match status" value="1"/>
</dbReference>
<dbReference type="InterPro" id="IPR022935">
    <property type="entry name" value="ClpS"/>
</dbReference>
<proteinExistence type="predicted"/>